<sequence>MPVNGMRLSVFALGACVLLLPLAVGCSDGGGGEEPPALSTVDSSTEEPYDPNQPPPSPSPGAEETLTIAQSTQGSAVGLRIGVLSTKDGKARLSFVPEADAGDPDAEEYVEGEAGDTFTLETGHTGTIEEVTASDPEAAEVEGAATGSVRVSVTAPE</sequence>
<feature type="chain" id="PRO_5046586414" description="Secreted protein" evidence="2">
    <location>
        <begin position="27"/>
        <end position="157"/>
    </location>
</feature>
<keyword evidence="4" id="KW-1185">Reference proteome</keyword>
<gene>
    <name evidence="3" type="ORF">O4J56_10945</name>
</gene>
<keyword evidence="2" id="KW-0732">Signal</keyword>
<evidence type="ECO:0000313" key="4">
    <source>
        <dbReference type="Proteomes" id="UP001527866"/>
    </source>
</evidence>
<proteinExistence type="predicted"/>
<protein>
    <recommendedName>
        <fullName evidence="5">Secreted protein</fullName>
    </recommendedName>
</protein>
<evidence type="ECO:0000256" key="2">
    <source>
        <dbReference type="SAM" id="SignalP"/>
    </source>
</evidence>
<organism evidence="3 4">
    <name type="scientific">Nocardiopsis endophytica</name>
    <dbReference type="NCBI Taxonomy" id="3018445"/>
    <lineage>
        <taxon>Bacteria</taxon>
        <taxon>Bacillati</taxon>
        <taxon>Actinomycetota</taxon>
        <taxon>Actinomycetes</taxon>
        <taxon>Streptosporangiales</taxon>
        <taxon>Nocardiopsidaceae</taxon>
        <taxon>Nocardiopsis</taxon>
    </lineage>
</organism>
<feature type="signal peptide" evidence="2">
    <location>
        <begin position="1"/>
        <end position="26"/>
    </location>
</feature>
<dbReference type="RefSeq" id="WP_270685615.1">
    <property type="nucleotide sequence ID" value="NZ_JAQFWQ010000024.1"/>
</dbReference>
<accession>A0ABT4U2I6</accession>
<comment type="caution">
    <text evidence="3">The sequence shown here is derived from an EMBL/GenBank/DDBJ whole genome shotgun (WGS) entry which is preliminary data.</text>
</comment>
<reference evidence="3 4" key="1">
    <citation type="submission" date="2023-01" db="EMBL/GenBank/DDBJ databases">
        <title>Draft genome sequence of Nocardiopsis sp. RSe5-2 isolated from halophytes.</title>
        <authorList>
            <person name="Duangmal K."/>
            <person name="Chantavorakit T."/>
        </authorList>
    </citation>
    <scope>NUCLEOTIDE SEQUENCE [LARGE SCALE GENOMIC DNA]</scope>
    <source>
        <strain evidence="3 4">RSe5-2</strain>
    </source>
</reference>
<dbReference type="Proteomes" id="UP001527866">
    <property type="component" value="Unassembled WGS sequence"/>
</dbReference>
<feature type="region of interest" description="Disordered" evidence="1">
    <location>
        <begin position="30"/>
        <end position="65"/>
    </location>
</feature>
<evidence type="ECO:0000256" key="1">
    <source>
        <dbReference type="SAM" id="MobiDB-lite"/>
    </source>
</evidence>
<name>A0ABT4U2I6_9ACTN</name>
<evidence type="ECO:0008006" key="5">
    <source>
        <dbReference type="Google" id="ProtNLM"/>
    </source>
</evidence>
<evidence type="ECO:0000313" key="3">
    <source>
        <dbReference type="EMBL" id="MDA2811154.1"/>
    </source>
</evidence>
<dbReference type="PROSITE" id="PS51257">
    <property type="entry name" value="PROKAR_LIPOPROTEIN"/>
    <property type="match status" value="1"/>
</dbReference>
<dbReference type="EMBL" id="JAQFWQ010000024">
    <property type="protein sequence ID" value="MDA2811154.1"/>
    <property type="molecule type" value="Genomic_DNA"/>
</dbReference>